<protein>
    <submittedName>
        <fullName evidence="1">Putative transcriptional regulator</fullName>
    </submittedName>
</protein>
<dbReference type="RefSeq" id="WP_023190909.1">
    <property type="nucleotide sequence ID" value="NZ_HG530838.1"/>
</dbReference>
<organism evidence="1 2">
    <name type="scientific">Lactobacillus helveticus CIRM-BIA 951</name>
    <dbReference type="NCBI Taxonomy" id="1226334"/>
    <lineage>
        <taxon>Bacteria</taxon>
        <taxon>Bacillati</taxon>
        <taxon>Bacillota</taxon>
        <taxon>Bacilli</taxon>
        <taxon>Lactobacillales</taxon>
        <taxon>Lactobacillaceae</taxon>
        <taxon>Lactobacillus</taxon>
    </lineage>
</organism>
<evidence type="ECO:0000313" key="2">
    <source>
        <dbReference type="Proteomes" id="UP000017248"/>
    </source>
</evidence>
<gene>
    <name evidence="1" type="ORF">LHCIRMBIA951_00801</name>
</gene>
<reference evidence="1" key="1">
    <citation type="submission" date="2013-09" db="EMBL/GenBank/DDBJ databases">
        <title>Draft Genome Sequence of five Lactobacillus helveticus strains CIRM-BIA 101T, 103, 104, 951 and 953 isolated from milk product.</title>
        <authorList>
            <person name="Valence F."/>
            <person name="Chuat V."/>
            <person name="Ma L."/>
            <person name="Creno S."/>
            <person name="Falentin H."/>
            <person name="Lortal S."/>
            <person name="Bizet C."/>
            <person name="Clermont D."/>
            <person name="Loux V."/>
            <person name="Bouchier C."/>
            <person name="Cousin S."/>
        </authorList>
    </citation>
    <scope>NUCLEOTIDE SEQUENCE [LARGE SCALE GENOMIC DNA]</scope>
    <source>
        <strain evidence="1">CIRM-BIA 951</strain>
    </source>
</reference>
<evidence type="ECO:0000313" key="1">
    <source>
        <dbReference type="EMBL" id="CDI58569.1"/>
    </source>
</evidence>
<accession>U6F6D9</accession>
<name>U6F6D9_LACHE</name>
<dbReference type="AlphaFoldDB" id="U6F6D9"/>
<dbReference type="HOGENOM" id="CLU_2246532_0_0_9"/>
<dbReference type="EMBL" id="CBUK010000083">
    <property type="protein sequence ID" value="CDI58569.1"/>
    <property type="molecule type" value="Genomic_DNA"/>
</dbReference>
<keyword evidence="2" id="KW-1185">Reference proteome</keyword>
<dbReference type="Proteomes" id="UP000017248">
    <property type="component" value="Unassembled WGS sequence"/>
</dbReference>
<sequence length="105" mass="12360">MSDLQEAIYQIVVKEVARTEPKRKENFLDKKDAEKLIKKYTRKYVFQEYLTASDAAAVLGMSLTTFWRFRQKYPVPVHVIDGTIKRYKRSELIEFIEKHSVKGCA</sequence>
<proteinExistence type="predicted"/>
<comment type="caution">
    <text evidence="1">The sequence shown here is derived from an EMBL/GenBank/DDBJ whole genome shotgun (WGS) entry which is preliminary data.</text>
</comment>
<dbReference type="SUPFAM" id="SSF46955">
    <property type="entry name" value="Putative DNA-binding domain"/>
    <property type="match status" value="1"/>
</dbReference>
<dbReference type="InterPro" id="IPR009061">
    <property type="entry name" value="DNA-bd_dom_put_sf"/>
</dbReference>